<keyword evidence="4" id="KW-1185">Reference proteome</keyword>
<accession>A0ABS4DWS6</accession>
<evidence type="ECO:0000259" key="2">
    <source>
        <dbReference type="PROSITE" id="PS50857"/>
    </source>
</evidence>
<dbReference type="SUPFAM" id="SSF49503">
    <property type="entry name" value="Cupredoxins"/>
    <property type="match status" value="1"/>
</dbReference>
<feature type="signal peptide" evidence="1">
    <location>
        <begin position="1"/>
        <end position="23"/>
    </location>
</feature>
<dbReference type="PROSITE" id="PS50857">
    <property type="entry name" value="COX2_CUA"/>
    <property type="match status" value="1"/>
</dbReference>
<dbReference type="Pfam" id="PF00116">
    <property type="entry name" value="COX2"/>
    <property type="match status" value="1"/>
</dbReference>
<organism evidence="3 4">
    <name type="scientific">Rhizobium halophytocola</name>
    <dbReference type="NCBI Taxonomy" id="735519"/>
    <lineage>
        <taxon>Bacteria</taxon>
        <taxon>Pseudomonadati</taxon>
        <taxon>Pseudomonadota</taxon>
        <taxon>Alphaproteobacteria</taxon>
        <taxon>Hyphomicrobiales</taxon>
        <taxon>Rhizobiaceae</taxon>
        <taxon>Rhizobium/Agrobacterium group</taxon>
        <taxon>Rhizobium</taxon>
    </lineage>
</organism>
<evidence type="ECO:0000256" key="1">
    <source>
        <dbReference type="SAM" id="SignalP"/>
    </source>
</evidence>
<name>A0ABS4DWS6_9HYPH</name>
<evidence type="ECO:0000313" key="3">
    <source>
        <dbReference type="EMBL" id="MBP1850146.1"/>
    </source>
</evidence>
<evidence type="ECO:0000313" key="4">
    <source>
        <dbReference type="Proteomes" id="UP000759443"/>
    </source>
</evidence>
<feature type="domain" description="Cytochrome oxidase subunit II copper A binding" evidence="2">
    <location>
        <begin position="72"/>
        <end position="189"/>
    </location>
</feature>
<gene>
    <name evidence="3" type="ORF">J2Z17_001580</name>
</gene>
<reference evidence="3 4" key="1">
    <citation type="submission" date="2021-03" db="EMBL/GenBank/DDBJ databases">
        <title>Genomic Encyclopedia of Type Strains, Phase IV (KMG-IV): sequencing the most valuable type-strain genomes for metagenomic binning, comparative biology and taxonomic classification.</title>
        <authorList>
            <person name="Goeker M."/>
        </authorList>
    </citation>
    <scope>NUCLEOTIDE SEQUENCE [LARGE SCALE GENOMIC DNA]</scope>
    <source>
        <strain evidence="3 4">DSM 21600</strain>
    </source>
</reference>
<protein>
    <submittedName>
        <fullName evidence="3">Heme/copper-type cytochrome/quinol oxidase subunit 2</fullName>
    </submittedName>
</protein>
<dbReference type="RefSeq" id="WP_209943785.1">
    <property type="nucleotide sequence ID" value="NZ_JAGGJU010000004.1"/>
</dbReference>
<feature type="chain" id="PRO_5046738784" evidence="1">
    <location>
        <begin position="24"/>
        <end position="196"/>
    </location>
</feature>
<dbReference type="EMBL" id="JAGGJU010000004">
    <property type="protein sequence ID" value="MBP1850146.1"/>
    <property type="molecule type" value="Genomic_DNA"/>
</dbReference>
<keyword evidence="1" id="KW-0732">Signal</keyword>
<dbReference type="Gene3D" id="2.60.40.420">
    <property type="entry name" value="Cupredoxins - blue copper proteins"/>
    <property type="match status" value="1"/>
</dbReference>
<comment type="caution">
    <text evidence="3">The sequence shown here is derived from an EMBL/GenBank/DDBJ whole genome shotgun (WGS) entry which is preliminary data.</text>
</comment>
<dbReference type="InterPro" id="IPR002429">
    <property type="entry name" value="CcO_II-like_C"/>
</dbReference>
<sequence length="196" mass="20863">MRQRRTDLPARAAMALLAGLAVASPLDPLVASTALAEGNVEALDLCGGLAGQTKSTCQDAFALLTTRPHLPDADITVFGQASPDHWLVEYRSGKTDPQACPRLGPLVVPTGMKVRAIVSADAQVYHWSVPGLKIDQSLVPGRVEEFWIPTQRAGIFEGEVLRDGGGSPVEADGGIHVVTPEEYLAWQASEDVKPCQ</sequence>
<dbReference type="InterPro" id="IPR008972">
    <property type="entry name" value="Cupredoxin"/>
</dbReference>
<proteinExistence type="predicted"/>
<dbReference type="Proteomes" id="UP000759443">
    <property type="component" value="Unassembled WGS sequence"/>
</dbReference>